<accession>A0A6C0JNH9</accession>
<sequence>MSSDWRTSDPLLLSLNQDTRIMNFAIGNPLLPDFFPSIVSRRMLLYSGDEMSKGSILNLQLSEPEQGGWNIFCCLGNNGTGNFSKNLEYLKQHQELQIILCLIDLGNISELTNFSSLFEESIDIIKSDWGAMYIPERIVWTLLKPPPMPEVISLGGYCIVMKHQVGEQDENLGEHLRLINERKKSYYDHNKYLGLNNFKDKMRWNCVEETNAYKCFKIIRNDSNYRYYRDNGKLAGGKKMTYKKKYKRKNIKNTKQIKKKPTQIKKKPKSKTIKMK</sequence>
<name>A0A6C0JNH9_9ZZZZ</name>
<feature type="region of interest" description="Disordered" evidence="1">
    <location>
        <begin position="245"/>
        <end position="276"/>
    </location>
</feature>
<dbReference type="EMBL" id="MN740434">
    <property type="protein sequence ID" value="QHU06431.1"/>
    <property type="molecule type" value="Genomic_DNA"/>
</dbReference>
<protein>
    <submittedName>
        <fullName evidence="2">Uncharacterized protein</fullName>
    </submittedName>
</protein>
<reference evidence="2" key="1">
    <citation type="journal article" date="2020" name="Nature">
        <title>Giant virus diversity and host interactions through global metagenomics.</title>
        <authorList>
            <person name="Schulz F."/>
            <person name="Roux S."/>
            <person name="Paez-Espino D."/>
            <person name="Jungbluth S."/>
            <person name="Walsh D.A."/>
            <person name="Denef V.J."/>
            <person name="McMahon K.D."/>
            <person name="Konstantinidis K.T."/>
            <person name="Eloe-Fadrosh E.A."/>
            <person name="Kyrpides N.C."/>
            <person name="Woyke T."/>
        </authorList>
    </citation>
    <scope>NUCLEOTIDE SEQUENCE</scope>
    <source>
        <strain evidence="2">GVMAG-M-3300027747-57</strain>
    </source>
</reference>
<evidence type="ECO:0000256" key="1">
    <source>
        <dbReference type="SAM" id="MobiDB-lite"/>
    </source>
</evidence>
<organism evidence="2">
    <name type="scientific">viral metagenome</name>
    <dbReference type="NCBI Taxonomy" id="1070528"/>
    <lineage>
        <taxon>unclassified sequences</taxon>
        <taxon>metagenomes</taxon>
        <taxon>organismal metagenomes</taxon>
    </lineage>
</organism>
<evidence type="ECO:0000313" key="2">
    <source>
        <dbReference type="EMBL" id="QHU06431.1"/>
    </source>
</evidence>
<dbReference type="AlphaFoldDB" id="A0A6C0JNH9"/>
<proteinExistence type="predicted"/>